<dbReference type="Proteomes" id="UP000437065">
    <property type="component" value="Unassembled WGS sequence"/>
</dbReference>
<dbReference type="RefSeq" id="WP_159663623.1">
    <property type="nucleotide sequence ID" value="NZ_WUUS01000002.1"/>
</dbReference>
<organism evidence="1 2">
    <name type="scientific">Halobaculum saliterrae</name>
    <dbReference type="NCBI Taxonomy" id="2073113"/>
    <lineage>
        <taxon>Archaea</taxon>
        <taxon>Methanobacteriati</taxon>
        <taxon>Methanobacteriota</taxon>
        <taxon>Stenosarchaea group</taxon>
        <taxon>Halobacteria</taxon>
        <taxon>Halobacteriales</taxon>
        <taxon>Haloferacaceae</taxon>
        <taxon>Halobaculum</taxon>
    </lineage>
</organism>
<evidence type="ECO:0000313" key="1">
    <source>
        <dbReference type="EMBL" id="MXR40490.1"/>
    </source>
</evidence>
<dbReference type="AlphaFoldDB" id="A0A6B0SX06"/>
<comment type="caution">
    <text evidence="1">The sequence shown here is derived from an EMBL/GenBank/DDBJ whole genome shotgun (WGS) entry which is preliminary data.</text>
</comment>
<dbReference type="EMBL" id="WUUS01000002">
    <property type="protein sequence ID" value="MXR40490.1"/>
    <property type="molecule type" value="Genomic_DNA"/>
</dbReference>
<proteinExistence type="predicted"/>
<accession>A0A6B0SX06</accession>
<gene>
    <name evidence="1" type="ORF">GRX01_03880</name>
</gene>
<protein>
    <submittedName>
        <fullName evidence="1">Uncharacterized protein</fullName>
    </submittedName>
</protein>
<dbReference type="OrthoDB" id="257840at2157"/>
<evidence type="ECO:0000313" key="2">
    <source>
        <dbReference type="Proteomes" id="UP000437065"/>
    </source>
</evidence>
<name>A0A6B0SX06_9EURY</name>
<reference evidence="1 2" key="1">
    <citation type="submission" date="2019-12" db="EMBL/GenBank/DDBJ databases">
        <title>Isolation and characterization of three novel carbon monoxide-oxidizing members of Halobacteria from salione crusts and soils.</title>
        <authorList>
            <person name="Myers M.R."/>
            <person name="King G.M."/>
        </authorList>
    </citation>
    <scope>NUCLEOTIDE SEQUENCE [LARGE SCALE GENOMIC DNA]</scope>
    <source>
        <strain evidence="1 2">WSA2</strain>
    </source>
</reference>
<keyword evidence="2" id="KW-1185">Reference proteome</keyword>
<sequence>MTDLLEIRDDGEFVISGTVSRDELEAELTPLNPRSLFDRRLKTVLRDMLDEADGDEILVEALVRNGDTEP</sequence>